<dbReference type="AlphaFoldDB" id="A0A5C5W122"/>
<evidence type="ECO:0000313" key="2">
    <source>
        <dbReference type="EMBL" id="TWT43472.1"/>
    </source>
</evidence>
<keyword evidence="3" id="KW-1185">Reference proteome</keyword>
<keyword evidence="1" id="KW-0175">Coiled coil</keyword>
<proteinExistence type="predicted"/>
<evidence type="ECO:0000256" key="1">
    <source>
        <dbReference type="SAM" id="Coils"/>
    </source>
</evidence>
<evidence type="ECO:0000313" key="3">
    <source>
        <dbReference type="Proteomes" id="UP000318995"/>
    </source>
</evidence>
<sequence>MKTSLETIRNGLTAQLADLERDLQAAEARVNELKSTRRQVVAAIRALGGQGSESPKPAPKKAQVRMAVRDLLDSNGGAIDTDDLEGLVADKLANEQGCSAMGLALRMREVLATDEFIAASGQIRLSPTAKAGPEPEATKAT</sequence>
<dbReference type="EMBL" id="SJPH01000004">
    <property type="protein sequence ID" value="TWT43472.1"/>
    <property type="molecule type" value="Genomic_DNA"/>
</dbReference>
<gene>
    <name evidence="2" type="ORF">Pla111_24230</name>
</gene>
<feature type="coiled-coil region" evidence="1">
    <location>
        <begin position="2"/>
        <end position="43"/>
    </location>
</feature>
<organism evidence="2 3">
    <name type="scientific">Botrimarina hoheduenensis</name>
    <dbReference type="NCBI Taxonomy" id="2528000"/>
    <lineage>
        <taxon>Bacteria</taxon>
        <taxon>Pseudomonadati</taxon>
        <taxon>Planctomycetota</taxon>
        <taxon>Planctomycetia</taxon>
        <taxon>Pirellulales</taxon>
        <taxon>Lacipirellulaceae</taxon>
        <taxon>Botrimarina</taxon>
    </lineage>
</organism>
<accession>A0A5C5W122</accession>
<comment type="caution">
    <text evidence="2">The sequence shown here is derived from an EMBL/GenBank/DDBJ whole genome shotgun (WGS) entry which is preliminary data.</text>
</comment>
<reference evidence="2 3" key="1">
    <citation type="submission" date="2019-02" db="EMBL/GenBank/DDBJ databases">
        <title>Deep-cultivation of Planctomycetes and their phenomic and genomic characterization uncovers novel biology.</title>
        <authorList>
            <person name="Wiegand S."/>
            <person name="Jogler M."/>
            <person name="Boedeker C."/>
            <person name="Pinto D."/>
            <person name="Vollmers J."/>
            <person name="Rivas-Marin E."/>
            <person name="Kohn T."/>
            <person name="Peeters S.H."/>
            <person name="Heuer A."/>
            <person name="Rast P."/>
            <person name="Oberbeckmann S."/>
            <person name="Bunk B."/>
            <person name="Jeske O."/>
            <person name="Meyerdierks A."/>
            <person name="Storesund J.E."/>
            <person name="Kallscheuer N."/>
            <person name="Luecker S."/>
            <person name="Lage O.M."/>
            <person name="Pohl T."/>
            <person name="Merkel B.J."/>
            <person name="Hornburger P."/>
            <person name="Mueller R.-W."/>
            <person name="Bruemmer F."/>
            <person name="Labrenz M."/>
            <person name="Spormann A.M."/>
            <person name="Op Den Camp H."/>
            <person name="Overmann J."/>
            <person name="Amann R."/>
            <person name="Jetten M.S.M."/>
            <person name="Mascher T."/>
            <person name="Medema M.H."/>
            <person name="Devos D.P."/>
            <person name="Kaster A.-K."/>
            <person name="Ovreas L."/>
            <person name="Rohde M."/>
            <person name="Galperin M.Y."/>
            <person name="Jogler C."/>
        </authorList>
    </citation>
    <scope>NUCLEOTIDE SEQUENCE [LARGE SCALE GENOMIC DNA]</scope>
    <source>
        <strain evidence="2 3">Pla111</strain>
    </source>
</reference>
<protein>
    <submittedName>
        <fullName evidence="2">Uncharacterized protein</fullName>
    </submittedName>
</protein>
<name>A0A5C5W122_9BACT</name>
<dbReference type="RefSeq" id="WP_146574606.1">
    <property type="nucleotide sequence ID" value="NZ_SJPH01000004.1"/>
</dbReference>
<dbReference type="Proteomes" id="UP000318995">
    <property type="component" value="Unassembled WGS sequence"/>
</dbReference>
<dbReference type="OrthoDB" id="9835160at2"/>